<comment type="caution">
    <text evidence="1">The sequence shown here is derived from an EMBL/GenBank/DDBJ whole genome shotgun (WGS) entry which is preliminary data.</text>
</comment>
<protein>
    <submittedName>
        <fullName evidence="1">Uncharacterized protein</fullName>
    </submittedName>
</protein>
<evidence type="ECO:0000313" key="1">
    <source>
        <dbReference type="EMBL" id="KAG8187454.1"/>
    </source>
</evidence>
<dbReference type="EMBL" id="JAFNEN010000272">
    <property type="protein sequence ID" value="KAG8187454.1"/>
    <property type="molecule type" value="Genomic_DNA"/>
</dbReference>
<reference evidence="1 2" key="1">
    <citation type="journal article" date="2022" name="Nat. Ecol. Evol.">
        <title>A masculinizing supergene underlies an exaggerated male reproductive morph in a spider.</title>
        <authorList>
            <person name="Hendrickx F."/>
            <person name="De Corte Z."/>
            <person name="Sonet G."/>
            <person name="Van Belleghem S.M."/>
            <person name="Kostlbacher S."/>
            <person name="Vangestel C."/>
        </authorList>
    </citation>
    <scope>NUCLEOTIDE SEQUENCE [LARGE SCALE GENOMIC DNA]</scope>
    <source>
        <strain evidence="1">W744_W776</strain>
    </source>
</reference>
<gene>
    <name evidence="1" type="ORF">JTE90_009525</name>
</gene>
<evidence type="ECO:0000313" key="2">
    <source>
        <dbReference type="Proteomes" id="UP000827092"/>
    </source>
</evidence>
<organism evidence="1 2">
    <name type="scientific">Oedothorax gibbosus</name>
    <dbReference type="NCBI Taxonomy" id="931172"/>
    <lineage>
        <taxon>Eukaryota</taxon>
        <taxon>Metazoa</taxon>
        <taxon>Ecdysozoa</taxon>
        <taxon>Arthropoda</taxon>
        <taxon>Chelicerata</taxon>
        <taxon>Arachnida</taxon>
        <taxon>Araneae</taxon>
        <taxon>Araneomorphae</taxon>
        <taxon>Entelegynae</taxon>
        <taxon>Araneoidea</taxon>
        <taxon>Linyphiidae</taxon>
        <taxon>Erigoninae</taxon>
        <taxon>Oedothorax</taxon>
    </lineage>
</organism>
<sequence length="87" mass="9866">MAINYILDRSRALPPSLVWVVSSPTRHVFCKQRLLLIQHQCSYFLDNNDGEEVVRRLGISSRGVGGSAYSFAESRSLTSDSERMVKY</sequence>
<dbReference type="AlphaFoldDB" id="A0AAV6UTC3"/>
<accession>A0AAV6UTC3</accession>
<keyword evidence="2" id="KW-1185">Reference proteome</keyword>
<dbReference type="Proteomes" id="UP000827092">
    <property type="component" value="Unassembled WGS sequence"/>
</dbReference>
<proteinExistence type="predicted"/>
<name>A0AAV6UTC3_9ARAC</name>